<dbReference type="AlphaFoldDB" id="J1AN62"/>
<reference evidence="2 3" key="1">
    <citation type="submission" date="2011-08" db="EMBL/GenBank/DDBJ databases">
        <title>The complete genome of Methanofollis liminatans DSM 4140.</title>
        <authorList>
            <consortium name="US DOE Joint Genome Institute (JGI-PGF)"/>
            <person name="Lucas S."/>
            <person name="Han J."/>
            <person name="Lapidus A."/>
            <person name="Bruce D."/>
            <person name="Goodwin L."/>
            <person name="Pitluck S."/>
            <person name="Peters L."/>
            <person name="Kyrpides N."/>
            <person name="Mavromatis K."/>
            <person name="Ivanova N."/>
            <person name="Mikhailova N."/>
            <person name="Lu M."/>
            <person name="Detter J.C."/>
            <person name="Tapia R."/>
            <person name="Han C."/>
            <person name="Land M."/>
            <person name="Hauser L."/>
            <person name="Markowitz V."/>
            <person name="Cheng J.-F."/>
            <person name="Hugenholtz P."/>
            <person name="Woyke T."/>
            <person name="Wu D."/>
            <person name="Spring S."/>
            <person name="Schuler E."/>
            <person name="Brambilla E."/>
            <person name="Klenk H.-P."/>
            <person name="Eisen J.A."/>
        </authorList>
    </citation>
    <scope>NUCLEOTIDE SEQUENCE [LARGE SCALE GENOMIC DNA]</scope>
    <source>
        <strain evidence="2 3">DSM 4140</strain>
    </source>
</reference>
<dbReference type="Proteomes" id="UP000005095">
    <property type="component" value="Chromosome"/>
</dbReference>
<dbReference type="STRING" id="28892.Metli_0311"/>
<dbReference type="OrthoDB" id="118051at2157"/>
<keyword evidence="1" id="KW-1133">Transmembrane helix</keyword>
<keyword evidence="1" id="KW-0472">Membrane</keyword>
<keyword evidence="3" id="KW-1185">Reference proteome</keyword>
<dbReference type="InterPro" id="IPR055713">
    <property type="entry name" value="DUF7289"/>
</dbReference>
<evidence type="ECO:0000313" key="3">
    <source>
        <dbReference type="Proteomes" id="UP000005095"/>
    </source>
</evidence>
<evidence type="ECO:0000313" key="2">
    <source>
        <dbReference type="EMBL" id="EJG06283.1"/>
    </source>
</evidence>
<dbReference type="Pfam" id="PF23960">
    <property type="entry name" value="DUF7289"/>
    <property type="match status" value="1"/>
</dbReference>
<dbReference type="HOGENOM" id="CLU_1084210_0_0_2"/>
<dbReference type="RefSeq" id="WP_004037411.1">
    <property type="nucleotide sequence ID" value="NZ_CM001555.1"/>
</dbReference>
<gene>
    <name evidence="2" type="ORF">Metli_0311</name>
</gene>
<name>J1AN62_9EURY</name>
<accession>J1AN62</accession>
<organism evidence="2 3">
    <name type="scientific">Methanofollis liminatans DSM 4140</name>
    <dbReference type="NCBI Taxonomy" id="28892"/>
    <lineage>
        <taxon>Archaea</taxon>
        <taxon>Methanobacteriati</taxon>
        <taxon>Methanobacteriota</taxon>
        <taxon>Stenosarchaea group</taxon>
        <taxon>Methanomicrobia</taxon>
        <taxon>Methanomicrobiales</taxon>
        <taxon>Methanomicrobiaceae</taxon>
        <taxon>Methanofollis</taxon>
    </lineage>
</organism>
<sequence>MKISAGNNEEAVSEAIGFIIIFGLVLTGIALITLYGYPMLMQQQSNADVRNMEQTTVVLQNDIKSLCYKNVPYKETSMQVSGGSLAVVNTSETDQRFNITWKESPGGAETTRSFSPGMLLYDSDNQDAAIALESGAVIRAQAGGSSMLAEPRWYFDDASDTLVINLIALNATGTMARSGMGGVRLKLDKTETLMDNTTAGGTVQVVYTPDPASNFSKAWENYLTGSLGMSKTAPDTYTISADRLIVKKYDILVLSV</sequence>
<dbReference type="EMBL" id="CM001555">
    <property type="protein sequence ID" value="EJG06283.1"/>
    <property type="molecule type" value="Genomic_DNA"/>
</dbReference>
<protein>
    <submittedName>
        <fullName evidence="2">Uncharacterized protein</fullName>
    </submittedName>
</protein>
<feature type="transmembrane region" description="Helical" evidence="1">
    <location>
        <begin position="15"/>
        <end position="37"/>
    </location>
</feature>
<evidence type="ECO:0000256" key="1">
    <source>
        <dbReference type="SAM" id="Phobius"/>
    </source>
</evidence>
<keyword evidence="1" id="KW-0812">Transmembrane</keyword>
<proteinExistence type="predicted"/>